<evidence type="ECO:0000313" key="1">
    <source>
        <dbReference type="EMBL" id="KAJ1197973.1"/>
    </source>
</evidence>
<reference evidence="1" key="1">
    <citation type="journal article" date="2022" name="bioRxiv">
        <title>Sequencing and chromosome-scale assembly of the giantPleurodeles waltlgenome.</title>
        <authorList>
            <person name="Brown T."/>
            <person name="Elewa A."/>
            <person name="Iarovenko S."/>
            <person name="Subramanian E."/>
            <person name="Araus A.J."/>
            <person name="Petzold A."/>
            <person name="Susuki M."/>
            <person name="Suzuki K.-i.T."/>
            <person name="Hayashi T."/>
            <person name="Toyoda A."/>
            <person name="Oliveira C."/>
            <person name="Osipova E."/>
            <person name="Leigh N.D."/>
            <person name="Simon A."/>
            <person name="Yun M.H."/>
        </authorList>
    </citation>
    <scope>NUCLEOTIDE SEQUENCE</scope>
    <source>
        <strain evidence="1">20211129_DDA</strain>
        <tissue evidence="1">Liver</tissue>
    </source>
</reference>
<proteinExistence type="predicted"/>
<dbReference type="AlphaFoldDB" id="A0AAV7V8U4"/>
<organism evidence="1 2">
    <name type="scientific">Pleurodeles waltl</name>
    <name type="common">Iberian ribbed newt</name>
    <dbReference type="NCBI Taxonomy" id="8319"/>
    <lineage>
        <taxon>Eukaryota</taxon>
        <taxon>Metazoa</taxon>
        <taxon>Chordata</taxon>
        <taxon>Craniata</taxon>
        <taxon>Vertebrata</taxon>
        <taxon>Euteleostomi</taxon>
        <taxon>Amphibia</taxon>
        <taxon>Batrachia</taxon>
        <taxon>Caudata</taxon>
        <taxon>Salamandroidea</taxon>
        <taxon>Salamandridae</taxon>
        <taxon>Pleurodelinae</taxon>
        <taxon>Pleurodeles</taxon>
    </lineage>
</organism>
<name>A0AAV7V8U4_PLEWA</name>
<protein>
    <recommendedName>
        <fullName evidence="3">Reverse transcriptase zinc-binding domain-containing protein</fullName>
    </recommendedName>
</protein>
<accession>A0AAV7V8U4</accession>
<keyword evidence="2" id="KW-1185">Reference proteome</keyword>
<comment type="caution">
    <text evidence="1">The sequence shown here is derived from an EMBL/GenBank/DDBJ whole genome shotgun (WGS) entry which is preliminary data.</text>
</comment>
<dbReference type="EMBL" id="JANPWB010000003">
    <property type="protein sequence ID" value="KAJ1197973.1"/>
    <property type="molecule type" value="Genomic_DNA"/>
</dbReference>
<evidence type="ECO:0008006" key="3">
    <source>
        <dbReference type="Google" id="ProtNLM"/>
    </source>
</evidence>
<dbReference type="Proteomes" id="UP001066276">
    <property type="component" value="Chromosome 2_1"/>
</dbReference>
<evidence type="ECO:0000313" key="2">
    <source>
        <dbReference type="Proteomes" id="UP001066276"/>
    </source>
</evidence>
<sequence>MIFYFILNSKMDKVKEDLMFKTHNKRVKGVLAIATIVQGIFMCHCVQNTLRIKDESHVGFLMESFFLLPTWRHLEWAEWENAIHVQDISEPIGTLPSATADHVWEYNASKRLTNLHKGIAWMAIQGGLPVRAFMHARGLNQYKSCLKGSITDEASYHLFWECTYTLDLLKALSIKLAAWIPTSCIIPDSIMYGLFPGMHTLRDLQDYWRLLCCFKDVLLFSRNQLVIGKKETSTLTCRKMIQNLLRDYAALDRSDNNSDDGA</sequence>
<gene>
    <name evidence="1" type="ORF">NDU88_001817</name>
</gene>